<dbReference type="SUPFAM" id="SSF51905">
    <property type="entry name" value="FAD/NAD(P)-binding domain"/>
    <property type="match status" value="1"/>
</dbReference>
<accession>A0A947D0K0</accession>
<dbReference type="NCBIfam" id="NF008425">
    <property type="entry name" value="PRK11259.1"/>
    <property type="match status" value="1"/>
</dbReference>
<dbReference type="PANTHER" id="PTHR10961:SF7">
    <property type="entry name" value="FAD DEPENDENT OXIDOREDUCTASE DOMAIN-CONTAINING PROTEIN"/>
    <property type="match status" value="1"/>
</dbReference>
<dbReference type="PROSITE" id="PS00895">
    <property type="entry name" value="3_HYDROXYISOBUT_DH"/>
    <property type="match status" value="1"/>
</dbReference>
<evidence type="ECO:0000259" key="5">
    <source>
        <dbReference type="Pfam" id="PF01266"/>
    </source>
</evidence>
<dbReference type="PANTHER" id="PTHR10961">
    <property type="entry name" value="PEROXISOMAL SARCOSINE OXIDASE"/>
    <property type="match status" value="1"/>
</dbReference>
<dbReference type="Gene3D" id="3.30.9.10">
    <property type="entry name" value="D-Amino Acid Oxidase, subunit A, domain 2"/>
    <property type="match status" value="1"/>
</dbReference>
<evidence type="ECO:0000256" key="1">
    <source>
        <dbReference type="ARBA" id="ARBA00001974"/>
    </source>
</evidence>
<dbReference type="InterPro" id="IPR002204">
    <property type="entry name" value="3-OH-isobutyrate_DH-rel_CS"/>
</dbReference>
<gene>
    <name evidence="6" type="primary">solA</name>
    <name evidence="6" type="ORF">KL771_01620</name>
</gene>
<dbReference type="AlphaFoldDB" id="A0A947D0K0"/>
<dbReference type="Pfam" id="PF01266">
    <property type="entry name" value="DAO"/>
    <property type="match status" value="1"/>
</dbReference>
<dbReference type="EC" id="1.5.3.2" evidence="6"/>
<keyword evidence="2" id="KW-0285">Flavoprotein</keyword>
<evidence type="ECO:0000256" key="4">
    <source>
        <dbReference type="ARBA" id="ARBA00023002"/>
    </source>
</evidence>
<dbReference type="GO" id="GO:0050660">
    <property type="term" value="F:flavin adenine dinucleotide binding"/>
    <property type="evidence" value="ECO:0007669"/>
    <property type="project" value="InterPro"/>
</dbReference>
<proteinExistence type="predicted"/>
<name>A0A947D0K0_9HYPH</name>
<dbReference type="EMBL" id="JAHHZF010000001">
    <property type="protein sequence ID" value="MBT9288129.1"/>
    <property type="molecule type" value="Genomic_DNA"/>
</dbReference>
<organism evidence="6 7">
    <name type="scientific">Prosthecodimorpha staleyi</name>
    <dbReference type="NCBI Taxonomy" id="2840188"/>
    <lineage>
        <taxon>Bacteria</taxon>
        <taxon>Pseudomonadati</taxon>
        <taxon>Pseudomonadota</taxon>
        <taxon>Alphaproteobacteria</taxon>
        <taxon>Hyphomicrobiales</taxon>
        <taxon>Ancalomicrobiaceae</taxon>
        <taxon>Prosthecodimorpha</taxon>
    </lineage>
</organism>
<dbReference type="Gene3D" id="3.50.50.60">
    <property type="entry name" value="FAD/NAD(P)-binding domain"/>
    <property type="match status" value="1"/>
</dbReference>
<evidence type="ECO:0000256" key="3">
    <source>
        <dbReference type="ARBA" id="ARBA00022827"/>
    </source>
</evidence>
<dbReference type="SUPFAM" id="SSF54373">
    <property type="entry name" value="FAD-linked reductases, C-terminal domain"/>
    <property type="match status" value="1"/>
</dbReference>
<keyword evidence="7" id="KW-1185">Reference proteome</keyword>
<dbReference type="RefSeq" id="WP_261966817.1">
    <property type="nucleotide sequence ID" value="NZ_JAHHZF010000001.1"/>
</dbReference>
<dbReference type="InterPro" id="IPR006076">
    <property type="entry name" value="FAD-dep_OxRdtase"/>
</dbReference>
<dbReference type="GO" id="GO:0050131">
    <property type="term" value="F:N-methyl-L-amino-acid oxidase activity"/>
    <property type="evidence" value="ECO:0007669"/>
    <property type="project" value="UniProtKB-EC"/>
</dbReference>
<dbReference type="GO" id="GO:0008115">
    <property type="term" value="F:sarcosine oxidase activity"/>
    <property type="evidence" value="ECO:0007669"/>
    <property type="project" value="TreeGrafter"/>
</dbReference>
<reference evidence="6 7" key="1">
    <citation type="submission" date="2021-06" db="EMBL/GenBank/DDBJ databases">
        <authorList>
            <person name="Grouzdev D.S."/>
            <person name="Koziaeva V."/>
        </authorList>
    </citation>
    <scope>NUCLEOTIDE SEQUENCE [LARGE SCALE GENOMIC DNA]</scope>
    <source>
        <strain evidence="6 7">22</strain>
    </source>
</reference>
<keyword evidence="4 6" id="KW-0560">Oxidoreductase</keyword>
<keyword evidence="3" id="KW-0274">FAD</keyword>
<dbReference type="InterPro" id="IPR036188">
    <property type="entry name" value="FAD/NAD-bd_sf"/>
</dbReference>
<evidence type="ECO:0000256" key="2">
    <source>
        <dbReference type="ARBA" id="ARBA00022630"/>
    </source>
</evidence>
<dbReference type="InterPro" id="IPR045170">
    <property type="entry name" value="MTOX"/>
</dbReference>
<comment type="cofactor">
    <cofactor evidence="1">
        <name>FAD</name>
        <dbReference type="ChEBI" id="CHEBI:57692"/>
    </cofactor>
</comment>
<feature type="domain" description="FAD dependent oxidoreductase" evidence="5">
    <location>
        <begin position="5"/>
        <end position="357"/>
    </location>
</feature>
<protein>
    <submittedName>
        <fullName evidence="6">N-methyl-L-tryptophan oxidase</fullName>
        <ecNumber evidence="6">1.5.3.2</ecNumber>
    </submittedName>
</protein>
<comment type="caution">
    <text evidence="6">The sequence shown here is derived from an EMBL/GenBank/DDBJ whole genome shotgun (WGS) entry which is preliminary data.</text>
</comment>
<evidence type="ECO:0000313" key="6">
    <source>
        <dbReference type="EMBL" id="MBT9288129.1"/>
    </source>
</evidence>
<sequence length="386" mass="41397">MAACDVIVIGLGAMGAAAADHLARRGARVLGIERFGIAHGRGSSHGRSRAIRLAYFEDPAYVPLLRRAYENWRDLERRSGESLLSITGTLEIGRPDGAVVAGSLASCRQHQLMHEMLDRASIRRRCPVFELPEDYVALWQPDGGYLRPEAAVAASIGLAAEAGAQLHFGEQVRSIEPDAGAVTVVTDEARYEAGQVIVAAGPWLADLVPEIAPHLRPTRQVLGWFWPRDMAAFGPGRLPVFIVDDGADGAHYGFPAFEGSAVKVARHGHLDEPVGPDNARRPVRPEDVAVLRRFLAARLPLLDGEPVQTATCTYSRLPEDFFLIDRAPSDPRILVASPCSGHGFKFASVIGEILADLAMAGATPLPVAPFSWAAMARRASADAGGD</sequence>
<dbReference type="Proteomes" id="UP000766595">
    <property type="component" value="Unassembled WGS sequence"/>
</dbReference>
<evidence type="ECO:0000313" key="7">
    <source>
        <dbReference type="Proteomes" id="UP000766595"/>
    </source>
</evidence>